<sequence length="267" mass="29261">MPSPRRMRALMYLAVAGIVTLLFFTSQARHSRDVDTQSIKDFYHKTMNAMDREHGGGIPGKQQQQVIPAHDHDADGDIDEDDEIMAKQMAERLRQAEQKAKDSANAKAPNKPDLPEAVVGVGSSASGQHKGEPGAKGNVEETAEEHEVEVELNAILKKSPVIIFSKSYCPYSKRAKGILLDKYVIEPAPFVVELDQHPLGPKIQERLGEMTGRRTVPNVMIYGKSIGGGDDIAALDVEKKLADKVRQLGGKRVEISQRFVENAAKAG</sequence>
<dbReference type="EMBL" id="MU864372">
    <property type="protein sequence ID" value="KAK4189700.1"/>
    <property type="molecule type" value="Genomic_DNA"/>
</dbReference>
<evidence type="ECO:0000313" key="6">
    <source>
        <dbReference type="Proteomes" id="UP001302126"/>
    </source>
</evidence>
<reference evidence="5" key="1">
    <citation type="journal article" date="2023" name="Mol. Phylogenet. Evol.">
        <title>Genome-scale phylogeny and comparative genomics of the fungal order Sordariales.</title>
        <authorList>
            <person name="Hensen N."/>
            <person name="Bonometti L."/>
            <person name="Westerberg I."/>
            <person name="Brannstrom I.O."/>
            <person name="Guillou S."/>
            <person name="Cros-Aarteil S."/>
            <person name="Calhoun S."/>
            <person name="Haridas S."/>
            <person name="Kuo A."/>
            <person name="Mondo S."/>
            <person name="Pangilinan J."/>
            <person name="Riley R."/>
            <person name="LaButti K."/>
            <person name="Andreopoulos B."/>
            <person name="Lipzen A."/>
            <person name="Chen C."/>
            <person name="Yan M."/>
            <person name="Daum C."/>
            <person name="Ng V."/>
            <person name="Clum A."/>
            <person name="Steindorff A."/>
            <person name="Ohm R.A."/>
            <person name="Martin F."/>
            <person name="Silar P."/>
            <person name="Natvig D.O."/>
            <person name="Lalanne C."/>
            <person name="Gautier V."/>
            <person name="Ament-Velasquez S.L."/>
            <person name="Kruys A."/>
            <person name="Hutchinson M.I."/>
            <person name="Powell A.J."/>
            <person name="Barry K."/>
            <person name="Miller A.N."/>
            <person name="Grigoriev I.V."/>
            <person name="Debuchy R."/>
            <person name="Gladieux P."/>
            <person name="Hiltunen Thoren M."/>
            <person name="Johannesson H."/>
        </authorList>
    </citation>
    <scope>NUCLEOTIDE SEQUENCE</scope>
    <source>
        <strain evidence="5">PSN309</strain>
    </source>
</reference>
<name>A0AAN7ALD3_9PEZI</name>
<dbReference type="NCBIfam" id="TIGR02180">
    <property type="entry name" value="GRX_euk"/>
    <property type="match status" value="1"/>
</dbReference>
<dbReference type="GO" id="GO:0004362">
    <property type="term" value="F:glutathione-disulfide reductase (NADPH) activity"/>
    <property type="evidence" value="ECO:0007669"/>
    <property type="project" value="UniProtKB-ARBA"/>
</dbReference>
<proteinExistence type="inferred from homology"/>
<feature type="signal peptide" evidence="3">
    <location>
        <begin position="1"/>
        <end position="28"/>
    </location>
</feature>
<dbReference type="InterPro" id="IPR036249">
    <property type="entry name" value="Thioredoxin-like_sf"/>
</dbReference>
<dbReference type="PROSITE" id="PS51354">
    <property type="entry name" value="GLUTAREDOXIN_2"/>
    <property type="match status" value="1"/>
</dbReference>
<dbReference type="InterPro" id="IPR002109">
    <property type="entry name" value="Glutaredoxin"/>
</dbReference>
<reference evidence="5" key="2">
    <citation type="submission" date="2023-05" db="EMBL/GenBank/DDBJ databases">
        <authorList>
            <consortium name="Lawrence Berkeley National Laboratory"/>
            <person name="Steindorff A."/>
            <person name="Hensen N."/>
            <person name="Bonometti L."/>
            <person name="Westerberg I."/>
            <person name="Brannstrom I.O."/>
            <person name="Guillou S."/>
            <person name="Cros-Aarteil S."/>
            <person name="Calhoun S."/>
            <person name="Haridas S."/>
            <person name="Kuo A."/>
            <person name="Mondo S."/>
            <person name="Pangilinan J."/>
            <person name="Riley R."/>
            <person name="Labutti K."/>
            <person name="Andreopoulos B."/>
            <person name="Lipzen A."/>
            <person name="Chen C."/>
            <person name="Yanf M."/>
            <person name="Daum C."/>
            <person name="Ng V."/>
            <person name="Clum A."/>
            <person name="Ohm R."/>
            <person name="Martin F."/>
            <person name="Silar P."/>
            <person name="Natvig D."/>
            <person name="Lalanne C."/>
            <person name="Gautier V."/>
            <person name="Ament-Velasquez S.L."/>
            <person name="Kruys A."/>
            <person name="Hutchinson M.I."/>
            <person name="Powell A.J."/>
            <person name="Barry K."/>
            <person name="Miller A.N."/>
            <person name="Grigoriev I.V."/>
            <person name="Debuchy R."/>
            <person name="Gladieux P."/>
            <person name="Thoren M.H."/>
            <person name="Johannesson H."/>
        </authorList>
    </citation>
    <scope>NUCLEOTIDE SEQUENCE</scope>
    <source>
        <strain evidence="5">PSN309</strain>
    </source>
</reference>
<gene>
    <name evidence="5" type="ORF">QBC35DRAFT_544757</name>
</gene>
<dbReference type="AlphaFoldDB" id="A0AAN7ALD3"/>
<dbReference type="PANTHER" id="PTHR45694:SF5">
    <property type="entry name" value="GLUTAREDOXIN 2"/>
    <property type="match status" value="1"/>
</dbReference>
<dbReference type="InterPro" id="IPR014025">
    <property type="entry name" value="Glutaredoxin_subgr"/>
</dbReference>
<evidence type="ECO:0000313" key="5">
    <source>
        <dbReference type="EMBL" id="KAK4189700.1"/>
    </source>
</evidence>
<dbReference type="GO" id="GO:0005796">
    <property type="term" value="C:Golgi lumen"/>
    <property type="evidence" value="ECO:0007669"/>
    <property type="project" value="TreeGrafter"/>
</dbReference>
<comment type="similarity">
    <text evidence="1">Belongs to the glutaredoxin family. Monothiol subfamily.</text>
</comment>
<dbReference type="Pfam" id="PF00462">
    <property type="entry name" value="Glutaredoxin"/>
    <property type="match status" value="1"/>
</dbReference>
<feature type="chain" id="PRO_5043003812" evidence="3">
    <location>
        <begin position="29"/>
        <end position="267"/>
    </location>
</feature>
<dbReference type="Gene3D" id="3.40.30.10">
    <property type="entry name" value="Glutaredoxin"/>
    <property type="match status" value="1"/>
</dbReference>
<dbReference type="CDD" id="cd03419">
    <property type="entry name" value="GRX_GRXh_1_2_like"/>
    <property type="match status" value="1"/>
</dbReference>
<organism evidence="5 6">
    <name type="scientific">Podospora australis</name>
    <dbReference type="NCBI Taxonomy" id="1536484"/>
    <lineage>
        <taxon>Eukaryota</taxon>
        <taxon>Fungi</taxon>
        <taxon>Dikarya</taxon>
        <taxon>Ascomycota</taxon>
        <taxon>Pezizomycotina</taxon>
        <taxon>Sordariomycetes</taxon>
        <taxon>Sordariomycetidae</taxon>
        <taxon>Sordariales</taxon>
        <taxon>Podosporaceae</taxon>
        <taxon>Podospora</taxon>
    </lineage>
</organism>
<keyword evidence="6" id="KW-1185">Reference proteome</keyword>
<feature type="region of interest" description="Disordered" evidence="2">
    <location>
        <begin position="92"/>
        <end position="145"/>
    </location>
</feature>
<dbReference type="InterPro" id="IPR011899">
    <property type="entry name" value="Glutaredoxin_euk/vir"/>
</dbReference>
<dbReference type="GO" id="GO:0005801">
    <property type="term" value="C:cis-Golgi network"/>
    <property type="evidence" value="ECO:0007669"/>
    <property type="project" value="UniProtKB-ARBA"/>
</dbReference>
<dbReference type="PANTHER" id="PTHR45694">
    <property type="entry name" value="GLUTAREDOXIN 2"/>
    <property type="match status" value="1"/>
</dbReference>
<evidence type="ECO:0000256" key="2">
    <source>
        <dbReference type="SAM" id="MobiDB-lite"/>
    </source>
</evidence>
<dbReference type="FunFam" id="3.40.30.10:FF:000093">
    <property type="entry name" value="Glutaredoxin 2"/>
    <property type="match status" value="1"/>
</dbReference>
<evidence type="ECO:0000256" key="1">
    <source>
        <dbReference type="ARBA" id="ARBA00009630"/>
    </source>
</evidence>
<keyword evidence="3" id="KW-0732">Signal</keyword>
<dbReference type="SUPFAM" id="SSF52833">
    <property type="entry name" value="Thioredoxin-like"/>
    <property type="match status" value="1"/>
</dbReference>
<feature type="compositionally biased region" description="Basic and acidic residues" evidence="2">
    <location>
        <begin position="92"/>
        <end position="104"/>
    </location>
</feature>
<dbReference type="PRINTS" id="PR00160">
    <property type="entry name" value="GLUTAREDOXIN"/>
</dbReference>
<evidence type="ECO:0000259" key="4">
    <source>
        <dbReference type="Pfam" id="PF00462"/>
    </source>
</evidence>
<feature type="domain" description="Glutaredoxin" evidence="4">
    <location>
        <begin position="161"/>
        <end position="226"/>
    </location>
</feature>
<accession>A0AAN7ALD3</accession>
<evidence type="ECO:0000256" key="3">
    <source>
        <dbReference type="SAM" id="SignalP"/>
    </source>
</evidence>
<dbReference type="Proteomes" id="UP001302126">
    <property type="component" value="Unassembled WGS sequence"/>
</dbReference>
<comment type="caution">
    <text evidence="5">The sequence shown here is derived from an EMBL/GenBank/DDBJ whole genome shotgun (WGS) entry which is preliminary data.</text>
</comment>
<protein>
    <submittedName>
        <fullName evidence="5">Monothiol glutaredoxin-6</fullName>
    </submittedName>
</protein>
<dbReference type="GO" id="GO:0000324">
    <property type="term" value="C:fungal-type vacuole"/>
    <property type="evidence" value="ECO:0007669"/>
    <property type="project" value="TreeGrafter"/>
</dbReference>
<dbReference type="GO" id="GO:0034599">
    <property type="term" value="P:cellular response to oxidative stress"/>
    <property type="evidence" value="ECO:0007669"/>
    <property type="project" value="TreeGrafter"/>
</dbReference>